<evidence type="ECO:0000313" key="3">
    <source>
        <dbReference type="Proteomes" id="UP001266099"/>
    </source>
</evidence>
<dbReference type="RefSeq" id="WP_309956156.1">
    <property type="nucleotide sequence ID" value="NZ_CP136414.1"/>
</dbReference>
<protein>
    <recommendedName>
        <fullName evidence="4">DUF2530 domain-containing protein</fullName>
    </recommendedName>
</protein>
<accession>A0ABU1T277</accession>
<feature type="transmembrane region" description="Helical" evidence="1">
    <location>
        <begin position="48"/>
        <end position="68"/>
    </location>
</feature>
<reference evidence="2 3" key="1">
    <citation type="submission" date="2023-07" db="EMBL/GenBank/DDBJ databases">
        <title>Sequencing the genomes of 1000 actinobacteria strains.</title>
        <authorList>
            <person name="Klenk H.-P."/>
        </authorList>
    </citation>
    <scope>NUCLEOTIDE SEQUENCE [LARGE SCALE GENOMIC DNA]</scope>
    <source>
        <strain evidence="2 3">DSM 15539</strain>
    </source>
</reference>
<keyword evidence="1" id="KW-0812">Transmembrane</keyword>
<name>A0ABU1T277_9ACTO</name>
<dbReference type="Proteomes" id="UP001266099">
    <property type="component" value="Unassembled WGS sequence"/>
</dbReference>
<evidence type="ECO:0000313" key="2">
    <source>
        <dbReference type="EMBL" id="MDR6939471.1"/>
    </source>
</evidence>
<organism evidence="2 3">
    <name type="scientific">Arcanobacterium hippocoleae</name>
    <dbReference type="NCBI Taxonomy" id="149017"/>
    <lineage>
        <taxon>Bacteria</taxon>
        <taxon>Bacillati</taxon>
        <taxon>Actinomycetota</taxon>
        <taxon>Actinomycetes</taxon>
        <taxon>Actinomycetales</taxon>
        <taxon>Actinomycetaceae</taxon>
        <taxon>Arcanobacterium</taxon>
    </lineage>
</organism>
<keyword evidence="1" id="KW-1133">Transmembrane helix</keyword>
<evidence type="ECO:0008006" key="4">
    <source>
        <dbReference type="Google" id="ProtNLM"/>
    </source>
</evidence>
<sequence length="77" mass="8948">MENEAGKTWNRVPDRRSLGEILWMTVLFWVAPLIFISTIYVFYNDSAWCYALFSAGVGTFGAVLGALLRRFRLRREK</sequence>
<keyword evidence="3" id="KW-1185">Reference proteome</keyword>
<feature type="transmembrane region" description="Helical" evidence="1">
    <location>
        <begin position="21"/>
        <end position="42"/>
    </location>
</feature>
<keyword evidence="1" id="KW-0472">Membrane</keyword>
<comment type="caution">
    <text evidence="2">The sequence shown here is derived from an EMBL/GenBank/DDBJ whole genome shotgun (WGS) entry which is preliminary data.</text>
</comment>
<evidence type="ECO:0000256" key="1">
    <source>
        <dbReference type="SAM" id="Phobius"/>
    </source>
</evidence>
<dbReference type="EMBL" id="JAVDUJ010000001">
    <property type="protein sequence ID" value="MDR6939471.1"/>
    <property type="molecule type" value="Genomic_DNA"/>
</dbReference>
<proteinExistence type="predicted"/>
<gene>
    <name evidence="2" type="ORF">J2S36_001014</name>
</gene>